<feature type="transmembrane region" description="Helical" evidence="1">
    <location>
        <begin position="12"/>
        <end position="30"/>
    </location>
</feature>
<proteinExistence type="predicted"/>
<protein>
    <submittedName>
        <fullName evidence="3">Uncharacterized protein</fullName>
    </submittedName>
</protein>
<dbReference type="GeneID" id="40157436"/>
<reference evidence="4 7" key="3">
    <citation type="submission" date="2019-04" db="EMBL/GenBank/DDBJ databases">
        <title>Methylomes of two halophilic Archaea, Haloarcula marismortui and Haloferax mediterranei.</title>
        <authorList>
            <person name="DasSarma S."/>
            <person name="DasSarma P."/>
            <person name="DasSarma S."/>
            <person name="Fomenkov A."/>
            <person name="Vincze T."/>
            <person name="Anton B.P."/>
            <person name="Roberts R.J."/>
        </authorList>
    </citation>
    <scope>NUCLEOTIDE SEQUENCE [LARGE SCALE GENOMIC DNA]</scope>
    <source>
        <strain evidence="4">ATCC 33500</strain>
        <strain evidence="7">ATCC 33500 / DSM 1411 / JCM 8866 / NBRC 14739 / NCIMB 2177 / R-4</strain>
    </source>
</reference>
<evidence type="ECO:0000256" key="1">
    <source>
        <dbReference type="SAM" id="Phobius"/>
    </source>
</evidence>
<dbReference type="Proteomes" id="UP000011603">
    <property type="component" value="Unassembled WGS sequence"/>
</dbReference>
<reference evidence="2 6" key="2">
    <citation type="submission" date="2014-04" db="EMBL/GenBank/DDBJ databases">
        <title>Transcriptional profiles of Haloferax mediterranei on the basis of nitrogen availability.</title>
        <authorList>
            <person name="Bautista V."/>
        </authorList>
    </citation>
    <scope>NUCLEOTIDE SEQUENCE [LARGE SCALE GENOMIC DNA]</scope>
    <source>
        <strain evidence="2">ATCC 33500</strain>
        <strain evidence="6">ATCC 33500 / DSM 1411 / JCM 8866 / NBRC 14739 / NCIMB 2177 / R-4</strain>
    </source>
</reference>
<keyword evidence="5" id="KW-1185">Reference proteome</keyword>
<reference evidence="3 5" key="1">
    <citation type="journal article" date="2014" name="PLoS Genet.">
        <title>Phylogenetically driven sequencing of extremely halophilic archaea reveals strategies for static and dynamic osmo-response.</title>
        <authorList>
            <person name="Becker E.A."/>
            <person name="Seitzer P.M."/>
            <person name="Tritt A."/>
            <person name="Larsen D."/>
            <person name="Krusor M."/>
            <person name="Yao A.I."/>
            <person name="Wu D."/>
            <person name="Madern D."/>
            <person name="Eisen J.A."/>
            <person name="Darling A.E."/>
            <person name="Facciotti M.T."/>
        </authorList>
    </citation>
    <scope>NUCLEOTIDE SEQUENCE [LARGE SCALE GENOMIC DNA]</scope>
    <source>
        <strain evidence="3">ATCC 33500</strain>
        <strain evidence="5">ATCC 33500 / DSM 1411 / JCM 8866 / NBRC 14739 / NCIMB 2177 / R-4</strain>
    </source>
</reference>
<dbReference type="EMBL" id="CP007551">
    <property type="protein sequence ID" value="AHZ23714.1"/>
    <property type="molecule type" value="Genomic_DNA"/>
</dbReference>
<dbReference type="EMBL" id="AOLO01000012">
    <property type="protein sequence ID" value="ELZ99202.1"/>
    <property type="molecule type" value="Genomic_DNA"/>
</dbReference>
<feature type="transmembrane region" description="Helical" evidence="1">
    <location>
        <begin position="60"/>
        <end position="80"/>
    </location>
</feature>
<organism evidence="3 5">
    <name type="scientific">Haloferax mediterranei (strain ATCC 33500 / DSM 1411 / JCM 8866 / NBRC 14739 / NCIMB 2177 / R-4)</name>
    <name type="common">Halobacterium mediterranei</name>
    <dbReference type="NCBI Taxonomy" id="523841"/>
    <lineage>
        <taxon>Archaea</taxon>
        <taxon>Methanobacteriati</taxon>
        <taxon>Methanobacteriota</taxon>
        <taxon>Stenosarchaea group</taxon>
        <taxon>Halobacteria</taxon>
        <taxon>Halobacteriales</taxon>
        <taxon>Haloferacaceae</taxon>
        <taxon>Haloferax</taxon>
    </lineage>
</organism>
<dbReference type="Proteomes" id="UP000027075">
    <property type="component" value="Chromosome"/>
</dbReference>
<dbReference type="OrthoDB" id="287034at2157"/>
<evidence type="ECO:0000313" key="6">
    <source>
        <dbReference type="Proteomes" id="UP000027075"/>
    </source>
</evidence>
<dbReference type="AlphaFoldDB" id="M0IT34"/>
<sequence length="86" mass="9651">MQLSEWQWNRIFAFFGGLGILFLYSWAGLYQVVPEWAVDVLMSIPLGLCCYGFTEQPRKVIVLIPVGTALGVGVLILYRASGIHLF</sequence>
<keyword evidence="1" id="KW-1133">Transmembrane helix</keyword>
<evidence type="ECO:0000313" key="4">
    <source>
        <dbReference type="EMBL" id="QCQ76220.1"/>
    </source>
</evidence>
<keyword evidence="1" id="KW-0472">Membrane</keyword>
<gene>
    <name evidence="2" type="ORF">BM92_14155</name>
    <name evidence="3" type="ORF">C439_15124</name>
    <name evidence="4" type="ORF">E6P09_13425</name>
</gene>
<keyword evidence="1" id="KW-0812">Transmembrane</keyword>
<name>M0IT34_HALMT</name>
<evidence type="ECO:0000313" key="2">
    <source>
        <dbReference type="EMBL" id="AHZ23714.1"/>
    </source>
</evidence>
<dbReference type="EMBL" id="CP039139">
    <property type="protein sequence ID" value="QCQ76220.1"/>
    <property type="molecule type" value="Genomic_DNA"/>
</dbReference>
<evidence type="ECO:0000313" key="3">
    <source>
        <dbReference type="EMBL" id="ELZ99202.1"/>
    </source>
</evidence>
<dbReference type="RefSeq" id="WP_004060148.1">
    <property type="nucleotide sequence ID" value="NC_017941.2"/>
</dbReference>
<evidence type="ECO:0000313" key="7">
    <source>
        <dbReference type="Proteomes" id="UP000299011"/>
    </source>
</evidence>
<dbReference type="PATRIC" id="fig|523841.21.peg.3053"/>
<dbReference type="Proteomes" id="UP000299011">
    <property type="component" value="Chromosome"/>
</dbReference>
<accession>M0IT34</accession>
<evidence type="ECO:0000313" key="5">
    <source>
        <dbReference type="Proteomes" id="UP000011603"/>
    </source>
</evidence>